<evidence type="ECO:0000313" key="1">
    <source>
        <dbReference type="EMBL" id="PSW18254.1"/>
    </source>
</evidence>
<evidence type="ECO:0000313" key="2">
    <source>
        <dbReference type="Proteomes" id="UP000241771"/>
    </source>
</evidence>
<gene>
    <name evidence="1" type="ORF">C9I98_17935</name>
</gene>
<evidence type="ECO:0008006" key="3">
    <source>
        <dbReference type="Google" id="ProtNLM"/>
    </source>
</evidence>
<dbReference type="Proteomes" id="UP000241771">
    <property type="component" value="Unassembled WGS sequence"/>
</dbReference>
<organism evidence="1 2">
    <name type="scientific">Photobacterium sanctipauli</name>
    <dbReference type="NCBI Taxonomy" id="1342794"/>
    <lineage>
        <taxon>Bacteria</taxon>
        <taxon>Pseudomonadati</taxon>
        <taxon>Pseudomonadota</taxon>
        <taxon>Gammaproteobacteria</taxon>
        <taxon>Vibrionales</taxon>
        <taxon>Vibrionaceae</taxon>
        <taxon>Photobacterium</taxon>
    </lineage>
</organism>
<dbReference type="OrthoDB" id="7067948at2"/>
<comment type="caution">
    <text evidence="1">The sequence shown here is derived from an EMBL/GenBank/DDBJ whole genome shotgun (WGS) entry which is preliminary data.</text>
</comment>
<dbReference type="RefSeq" id="WP_036825141.1">
    <property type="nucleotide sequence ID" value="NZ_JGVO01000611.1"/>
</dbReference>
<dbReference type="EMBL" id="PYMA01000012">
    <property type="protein sequence ID" value="PSW18254.1"/>
    <property type="molecule type" value="Genomic_DNA"/>
</dbReference>
<keyword evidence="2" id="KW-1185">Reference proteome</keyword>
<protein>
    <recommendedName>
        <fullName evidence="3">RiboL-PSP-HEPN domain-containing protein</fullName>
    </recommendedName>
</protein>
<reference evidence="1 2" key="1">
    <citation type="submission" date="2018-01" db="EMBL/GenBank/DDBJ databases">
        <title>Whole genome sequencing of Histamine producing bacteria.</title>
        <authorList>
            <person name="Butler K."/>
        </authorList>
    </citation>
    <scope>NUCLEOTIDE SEQUENCE [LARGE SCALE GENOMIC DNA]</scope>
    <source>
        <strain evidence="1 2">DSM 100436</strain>
    </source>
</reference>
<accession>A0A2T3NPQ0</accession>
<sequence length="170" mass="19737">MNNPFELAVILDEDISAVAKAMEESKPRSSALDRSYVRTVFSALEGVLFALRQEIIQADNFGTEFMPKERAFILEKKYNQRTNTVTKHTFRPSIRESICTNTGYYARSKGLKDFRFPETSGWDDMKKAITIRNRITHPKSIEQITITNEELEVILRAKKWFTTEVMAQYK</sequence>
<dbReference type="AlphaFoldDB" id="A0A2T3NPQ0"/>
<name>A0A2T3NPQ0_9GAMM</name>
<proteinExistence type="predicted"/>